<dbReference type="PANTHER" id="PTHR37314:SF4">
    <property type="entry name" value="UPF0700 TRANSMEMBRANE PROTEIN YOAK"/>
    <property type="match status" value="1"/>
</dbReference>
<sequence>MSENTINHPIHERLPIALLLATNSGFVDAYTFQFHGERFASLQTGNIIQAGIVLAKGNYTGAVNFILPILFFLLGAAFNGIIKHRFKPKQLSTQQHSILVETIGIILVVILSHHISSTTYITLLSFFLAIQLDAFPKVQGLPFTSVMSTGNLRNVGANLMTFIYTKDHAALRNAGLFTLIILAFFFGALLSTLFVPWFGQYTLFGSTAILTGIFLLIFDNTK</sequence>
<evidence type="ECO:0000313" key="2">
    <source>
        <dbReference type="Proteomes" id="UP000323274"/>
    </source>
</evidence>
<gene>
    <name evidence="1" type="primary">yveI</name>
    <name evidence="1" type="ORF">LCIT_07670</name>
</gene>
<accession>A0A5A5U0T6</accession>
<dbReference type="RefSeq" id="WP_004906641.1">
    <property type="nucleotide sequence ID" value="NZ_BJJW01000005.1"/>
</dbReference>
<dbReference type="Pfam" id="PF06912">
    <property type="entry name" value="DUF1275"/>
    <property type="match status" value="1"/>
</dbReference>
<comment type="caution">
    <text evidence="1">The sequence shown here is derived from an EMBL/GenBank/DDBJ whole genome shotgun (WGS) entry which is preliminary data.</text>
</comment>
<name>A0A5A5U0T6_LEUCI</name>
<dbReference type="InterPro" id="IPR010699">
    <property type="entry name" value="DUF1275"/>
</dbReference>
<dbReference type="Proteomes" id="UP000323274">
    <property type="component" value="Unassembled WGS sequence"/>
</dbReference>
<protein>
    <submittedName>
        <fullName evidence="1">DUF1275 family protein</fullName>
    </submittedName>
</protein>
<dbReference type="AlphaFoldDB" id="A0A5A5U0T6"/>
<organism evidence="1 2">
    <name type="scientific">Leuconostoc citreum</name>
    <dbReference type="NCBI Taxonomy" id="33964"/>
    <lineage>
        <taxon>Bacteria</taxon>
        <taxon>Bacillati</taxon>
        <taxon>Bacillota</taxon>
        <taxon>Bacilli</taxon>
        <taxon>Lactobacillales</taxon>
        <taxon>Lactobacillaceae</taxon>
        <taxon>Leuconostoc</taxon>
    </lineage>
</organism>
<dbReference type="GeneID" id="61101602"/>
<reference evidence="1 2" key="1">
    <citation type="submission" date="2019-04" db="EMBL/GenBank/DDBJ databases">
        <title>A pseudo-fructophilic Leuconostoc citreum strain F192-5 isolated from peel of satsuma mandarin: the first report for isolation and characterization of strain-dependent fructophilic-like characteristics.</title>
        <authorList>
            <person name="Maeno S."/>
            <person name="Tanizawa Y."/>
            <person name="Kajikawa A."/>
            <person name="Kanesaki Y."/>
            <person name="Kubota E."/>
            <person name="Arita M."/>
            <person name="Leon D."/>
            <person name="Endo A."/>
        </authorList>
    </citation>
    <scope>NUCLEOTIDE SEQUENCE [LARGE SCALE GENOMIC DNA]</scope>
    <source>
        <strain evidence="1 2">F192-5</strain>
    </source>
</reference>
<proteinExistence type="predicted"/>
<evidence type="ECO:0000313" key="1">
    <source>
        <dbReference type="EMBL" id="GDZ83525.1"/>
    </source>
</evidence>
<dbReference type="EMBL" id="BJJW01000005">
    <property type="protein sequence ID" value="GDZ83525.1"/>
    <property type="molecule type" value="Genomic_DNA"/>
</dbReference>
<dbReference type="PANTHER" id="PTHR37314">
    <property type="entry name" value="SLR0142 PROTEIN"/>
    <property type="match status" value="1"/>
</dbReference>
<dbReference type="OMA" id="GWMRHTA"/>